<feature type="compositionally biased region" description="Low complexity" evidence="4">
    <location>
        <begin position="344"/>
        <end position="358"/>
    </location>
</feature>
<organism evidence="6 7">
    <name type="scientific">Trema orientale</name>
    <name type="common">Charcoal tree</name>
    <name type="synonym">Celtis orientalis</name>
    <dbReference type="NCBI Taxonomy" id="63057"/>
    <lineage>
        <taxon>Eukaryota</taxon>
        <taxon>Viridiplantae</taxon>
        <taxon>Streptophyta</taxon>
        <taxon>Embryophyta</taxon>
        <taxon>Tracheophyta</taxon>
        <taxon>Spermatophyta</taxon>
        <taxon>Magnoliopsida</taxon>
        <taxon>eudicotyledons</taxon>
        <taxon>Gunneridae</taxon>
        <taxon>Pentapetalae</taxon>
        <taxon>rosids</taxon>
        <taxon>fabids</taxon>
        <taxon>Rosales</taxon>
        <taxon>Cannabaceae</taxon>
        <taxon>Trema</taxon>
    </lineage>
</organism>
<evidence type="ECO:0000259" key="5">
    <source>
        <dbReference type="Pfam" id="PF05198"/>
    </source>
</evidence>
<feature type="compositionally biased region" description="Polar residues" evidence="4">
    <location>
        <begin position="391"/>
        <end position="400"/>
    </location>
</feature>
<dbReference type="GO" id="GO:0003743">
    <property type="term" value="F:translation initiation factor activity"/>
    <property type="evidence" value="ECO:0007669"/>
    <property type="project" value="UniProtKB-KW"/>
</dbReference>
<dbReference type="PANTHER" id="PTHR10938:SF4">
    <property type="entry name" value="TRANSLATION INITIATION FACTOR IF3-1, MITOCHONDRIAL"/>
    <property type="match status" value="1"/>
</dbReference>
<gene>
    <name evidence="6" type="ORF">TorRG33x02_142310</name>
</gene>
<dbReference type="InterPro" id="IPR019814">
    <property type="entry name" value="Translation_initiation_fac_3_N"/>
</dbReference>
<dbReference type="NCBIfam" id="TIGR00168">
    <property type="entry name" value="infC"/>
    <property type="match status" value="1"/>
</dbReference>
<feature type="region of interest" description="Disordered" evidence="4">
    <location>
        <begin position="343"/>
        <end position="544"/>
    </location>
</feature>
<feature type="compositionally biased region" description="Polar residues" evidence="4">
    <location>
        <begin position="415"/>
        <end position="432"/>
    </location>
</feature>
<dbReference type="EMBL" id="JXTC01000088">
    <property type="protein sequence ID" value="PON89945.1"/>
    <property type="molecule type" value="Genomic_DNA"/>
</dbReference>
<dbReference type="Gene3D" id="3.10.20.80">
    <property type="entry name" value="Translation initiation factor 3 (IF-3), N-terminal domain"/>
    <property type="match status" value="1"/>
</dbReference>
<evidence type="ECO:0000256" key="4">
    <source>
        <dbReference type="SAM" id="MobiDB-lite"/>
    </source>
</evidence>
<reference evidence="7" key="1">
    <citation type="submission" date="2016-06" db="EMBL/GenBank/DDBJ databases">
        <title>Parallel loss of symbiosis genes in relatives of nitrogen-fixing non-legume Parasponia.</title>
        <authorList>
            <person name="Van Velzen R."/>
            <person name="Holmer R."/>
            <person name="Bu F."/>
            <person name="Rutten L."/>
            <person name="Van Zeijl A."/>
            <person name="Liu W."/>
            <person name="Santuari L."/>
            <person name="Cao Q."/>
            <person name="Sharma T."/>
            <person name="Shen D."/>
            <person name="Roswanjaya Y."/>
            <person name="Wardhani T."/>
            <person name="Kalhor M.S."/>
            <person name="Jansen J."/>
            <person name="Van den Hoogen J."/>
            <person name="Gungor B."/>
            <person name="Hartog M."/>
            <person name="Hontelez J."/>
            <person name="Verver J."/>
            <person name="Yang W.-C."/>
            <person name="Schijlen E."/>
            <person name="Repin R."/>
            <person name="Schilthuizen M."/>
            <person name="Schranz E."/>
            <person name="Heidstra R."/>
            <person name="Miyata K."/>
            <person name="Fedorova E."/>
            <person name="Kohlen W."/>
            <person name="Bisseling T."/>
            <person name="Smit S."/>
            <person name="Geurts R."/>
        </authorList>
    </citation>
    <scope>NUCLEOTIDE SEQUENCE [LARGE SCALE GENOMIC DNA]</scope>
    <source>
        <strain evidence="7">cv. RG33-2</strain>
    </source>
</reference>
<feature type="compositionally biased region" description="Basic and acidic residues" evidence="4">
    <location>
        <begin position="359"/>
        <end position="372"/>
    </location>
</feature>
<dbReference type="PANTHER" id="PTHR10938">
    <property type="entry name" value="TRANSLATION INITIATION FACTOR IF-3"/>
    <property type="match status" value="1"/>
</dbReference>
<evidence type="ECO:0000313" key="6">
    <source>
        <dbReference type="EMBL" id="PON89945.1"/>
    </source>
</evidence>
<dbReference type="GO" id="GO:0032790">
    <property type="term" value="P:ribosome disassembly"/>
    <property type="evidence" value="ECO:0007669"/>
    <property type="project" value="TreeGrafter"/>
</dbReference>
<evidence type="ECO:0000256" key="3">
    <source>
        <dbReference type="ARBA" id="ARBA00022917"/>
    </source>
</evidence>
<name>A0A2P5EWP1_TREOI</name>
<evidence type="ECO:0000313" key="7">
    <source>
        <dbReference type="Proteomes" id="UP000237000"/>
    </source>
</evidence>
<keyword evidence="3" id="KW-0648">Protein biosynthesis</keyword>
<feature type="domain" description="Translation initiation factor 3 N-terminal" evidence="5">
    <location>
        <begin position="125"/>
        <end position="191"/>
    </location>
</feature>
<comment type="caution">
    <text evidence="6">The sequence shown here is derived from an EMBL/GenBank/DDBJ whole genome shotgun (WGS) entry which is preliminary data.</text>
</comment>
<evidence type="ECO:0000256" key="2">
    <source>
        <dbReference type="ARBA" id="ARBA00022540"/>
    </source>
</evidence>
<dbReference type="InterPro" id="IPR036787">
    <property type="entry name" value="T_IF-3_N_sf"/>
</dbReference>
<dbReference type="SUPFAM" id="SSF54364">
    <property type="entry name" value="Translation initiation factor IF3, N-terminal domain"/>
    <property type="match status" value="1"/>
</dbReference>
<keyword evidence="2 6" id="KW-0396">Initiation factor</keyword>
<dbReference type="FunCoup" id="A0A2P5EWP1">
    <property type="interactions" value="620"/>
</dbReference>
<proteinExistence type="inferred from homology"/>
<comment type="similarity">
    <text evidence="1">Belongs to the IF-3 family.</text>
</comment>
<keyword evidence="7" id="KW-1185">Reference proteome</keyword>
<dbReference type="SUPFAM" id="SSF55200">
    <property type="entry name" value="Translation initiation factor IF3, C-terminal domain"/>
    <property type="match status" value="1"/>
</dbReference>
<dbReference type="Pfam" id="PF05198">
    <property type="entry name" value="IF3_N"/>
    <property type="match status" value="1"/>
</dbReference>
<sequence length="544" mass="61065">MSFVHFLDYDRPNTLYWALNFSLRPKISGFRGQARLRGAPRAETPTENPRLSKVIGKSKLNGFSNQFKTIHYASYTESCLKQNSYSIFIHKRPTDFCSNVRFFAAPVQFQNKPNKEDKKTTGPRLNEKITAHVVRLVMDKEHSIVSRHEALERARRLDLDLVEIQAGADPPVCKIMDFHKEQYQKQLRDKDRAKSKPEVTLRTGSFKEVRFSGKTEHKDLQMKADSVKRLMEEGYRVKCNARGSADQDLLGVLSRLSALIEDIAVVESGPLLGKDGAYVIVRHAKFGPTKKGGGKKIKALEEASSEVQKDGLTPASDSRIAIDDVNAVDSVLETNDESFFAEVGQSRSSSMGSSNSDFHGSDERHSFHDSIRSLETSDITENRYRKGGARNQFSPTQGMDSGNPGIRHSTRLDHFSNQGRQPPRDTNFSQQTRESKDAVTSAPGFRNRRPPPNEATRREPFSPRPGYGIFSDSKANAPGNHGVQANTGENREENRYYGRNPTRGGLASNQNFPSSKFEVRQPPSDTHRQGGWGMFSREPKCNPK</sequence>
<accession>A0A2P5EWP1</accession>
<dbReference type="InterPro" id="IPR001288">
    <property type="entry name" value="Translation_initiation_fac_3"/>
</dbReference>
<dbReference type="AlphaFoldDB" id="A0A2P5EWP1"/>
<dbReference type="Gene3D" id="3.30.110.10">
    <property type="entry name" value="Translation initiation factor 3 (IF-3), C-terminal domain"/>
    <property type="match status" value="1"/>
</dbReference>
<dbReference type="InParanoid" id="A0A2P5EWP1"/>
<dbReference type="STRING" id="63057.A0A2P5EWP1"/>
<dbReference type="Proteomes" id="UP000237000">
    <property type="component" value="Unassembled WGS sequence"/>
</dbReference>
<evidence type="ECO:0000256" key="1">
    <source>
        <dbReference type="ARBA" id="ARBA00005439"/>
    </source>
</evidence>
<protein>
    <submittedName>
        <fullName evidence="6">Translation initiation factor</fullName>
    </submittedName>
</protein>
<dbReference type="InterPro" id="IPR036788">
    <property type="entry name" value="T_IF-3_C_sf"/>
</dbReference>
<dbReference type="OrthoDB" id="21573at2759"/>
<dbReference type="GO" id="GO:0043022">
    <property type="term" value="F:ribosome binding"/>
    <property type="evidence" value="ECO:0007669"/>
    <property type="project" value="TreeGrafter"/>
</dbReference>